<comment type="subcellular location">
    <subcellularLocation>
        <location evidence="8">Mitochondrion</location>
    </subcellularLocation>
</comment>
<comment type="similarity">
    <text evidence="2 8">Belongs to the ferredoxin--NADP reductase type 1 family.</text>
</comment>
<dbReference type="OrthoDB" id="333024at2759"/>
<comment type="cofactor">
    <cofactor evidence="1 8 9">
        <name>FAD</name>
        <dbReference type="ChEBI" id="CHEBI:57692"/>
    </cofactor>
</comment>
<evidence type="ECO:0000256" key="2">
    <source>
        <dbReference type="ARBA" id="ARBA00008312"/>
    </source>
</evidence>
<feature type="binding site" evidence="10">
    <location>
        <position position="291"/>
    </location>
    <ligand>
        <name>NADP(+)</name>
        <dbReference type="ChEBI" id="CHEBI:58349"/>
    </ligand>
</feature>
<dbReference type="PANTHER" id="PTHR48467">
    <property type="entry name" value="GLUTAMATE SYNTHASE 1 [NADH], CHLOROPLASTIC-LIKE"/>
    <property type="match status" value="1"/>
</dbReference>
<evidence type="ECO:0000256" key="10">
    <source>
        <dbReference type="PIRSR" id="PIRSR000362-2"/>
    </source>
</evidence>
<keyword evidence="6 8" id="KW-0560">Oxidoreductase</keyword>
<comment type="catalytic activity">
    <reaction evidence="7 8">
        <text>2 reduced [adrenodoxin] + NADP(+) + H(+) = 2 oxidized [adrenodoxin] + NADPH</text>
        <dbReference type="Rhea" id="RHEA:42312"/>
        <dbReference type="Rhea" id="RHEA-COMP:9998"/>
        <dbReference type="Rhea" id="RHEA-COMP:9999"/>
        <dbReference type="ChEBI" id="CHEBI:15378"/>
        <dbReference type="ChEBI" id="CHEBI:33737"/>
        <dbReference type="ChEBI" id="CHEBI:33738"/>
        <dbReference type="ChEBI" id="CHEBI:57783"/>
        <dbReference type="ChEBI" id="CHEBI:58349"/>
        <dbReference type="EC" id="1.18.1.6"/>
    </reaction>
</comment>
<feature type="binding site" evidence="10">
    <location>
        <begin position="279"/>
        <end position="280"/>
    </location>
    <ligand>
        <name>NADP(+)</name>
        <dbReference type="ChEBI" id="CHEBI:58349"/>
    </ligand>
</feature>
<evidence type="ECO:0000256" key="8">
    <source>
        <dbReference type="PIRNR" id="PIRNR000362"/>
    </source>
</evidence>
<dbReference type="Proteomes" id="UP000800038">
    <property type="component" value="Unassembled WGS sequence"/>
</dbReference>
<feature type="binding site" evidence="10">
    <location>
        <position position="473"/>
    </location>
    <ligand>
        <name>NADP(+)</name>
        <dbReference type="ChEBI" id="CHEBI:58349"/>
    </ligand>
</feature>
<evidence type="ECO:0000256" key="4">
    <source>
        <dbReference type="ARBA" id="ARBA00022827"/>
    </source>
</evidence>
<protein>
    <recommendedName>
        <fullName evidence="8">NADPH:adrenodoxin oxidoreductase, mitochondrial</fullName>
        <ecNumber evidence="8">1.18.1.6</ecNumber>
    </recommendedName>
</protein>
<keyword evidence="4 8" id="KW-0274">FAD</keyword>
<dbReference type="EMBL" id="ML976074">
    <property type="protein sequence ID" value="KAF1939793.1"/>
    <property type="molecule type" value="Genomic_DNA"/>
</dbReference>
<dbReference type="PRINTS" id="PR00419">
    <property type="entry name" value="ADXRDTASE"/>
</dbReference>
<evidence type="ECO:0000313" key="13">
    <source>
        <dbReference type="Proteomes" id="UP000800038"/>
    </source>
</evidence>
<name>A0A6A5SI61_9PLEO</name>
<accession>A0A6A5SI61</accession>
<evidence type="ECO:0000313" key="12">
    <source>
        <dbReference type="EMBL" id="KAF1939793.1"/>
    </source>
</evidence>
<dbReference type="InterPro" id="IPR021163">
    <property type="entry name" value="Ferredox_Rdtase_adrenod"/>
</dbReference>
<keyword evidence="3 8" id="KW-0285">Flavoprotein</keyword>
<reference evidence="12" key="1">
    <citation type="journal article" date="2020" name="Stud. Mycol.">
        <title>101 Dothideomycetes genomes: a test case for predicting lifestyles and emergence of pathogens.</title>
        <authorList>
            <person name="Haridas S."/>
            <person name="Albert R."/>
            <person name="Binder M."/>
            <person name="Bloem J."/>
            <person name="Labutti K."/>
            <person name="Salamov A."/>
            <person name="Andreopoulos B."/>
            <person name="Baker S."/>
            <person name="Barry K."/>
            <person name="Bills G."/>
            <person name="Bluhm B."/>
            <person name="Cannon C."/>
            <person name="Castanera R."/>
            <person name="Culley D."/>
            <person name="Daum C."/>
            <person name="Ezra D."/>
            <person name="Gonzalez J."/>
            <person name="Henrissat B."/>
            <person name="Kuo A."/>
            <person name="Liang C."/>
            <person name="Lipzen A."/>
            <person name="Lutzoni F."/>
            <person name="Magnuson J."/>
            <person name="Mondo S."/>
            <person name="Nolan M."/>
            <person name="Ohm R."/>
            <person name="Pangilinan J."/>
            <person name="Park H.-J."/>
            <person name="Ramirez L."/>
            <person name="Alfaro M."/>
            <person name="Sun H."/>
            <person name="Tritt A."/>
            <person name="Yoshinaga Y."/>
            <person name="Zwiers L.-H."/>
            <person name="Turgeon B."/>
            <person name="Goodwin S."/>
            <person name="Spatafora J."/>
            <person name="Crous P."/>
            <person name="Grigoriev I."/>
        </authorList>
    </citation>
    <scope>NUCLEOTIDE SEQUENCE</scope>
    <source>
        <strain evidence="12">CBS 161.51</strain>
    </source>
</reference>
<sequence length="567" mass="62353">MYHPRRLQKSTPYICASCTRRLASAPARISRNYALIRPASFLGSVQSRRSSIPPQLSSSTISPNLPSSTIPHLTCNAYSTATTSRGRLRVAIIGSGPAGFYTAHRLMNKNPDVVIDMYEQLPVPYGLVRFGVAPDHPEVKNCQDTFEEVAQSPRFSYIGNVRVGYDIELSKMAPHYNAILFSYGASEDNKLDIPGEDVPGVYSARSFVGWYNGLPQFQALKPQLQAGEQAVVIGQGNVALDVARILLTPVDSLRNTDITEHALQTLSESKIRSVRVVGRRGPIQAAFTVKEARELMHIPPVAFEPIDRSLYPSDIKKLPRIQRRIAEVLLKGTEAAVGHSPKSWALDFLKAPKSMHADAGHLSSITFTKQEFPLAINQDLAYLPFNPMAIVRPTDQETTLEASVAFRSVGYKSTPLPGFSDIGVPFDKWKGIIQNDLEGRVVIGRTHPISQESVYRHVSGLYCAGWAKRGPTGVIASTMHDAFVSADVITQDWVAGKPFLNQMAGENGSTGLGWEALKKGVDSRGVRPLSWADWKTIDMAERARGKSKGKEREKFASVEQMLKVLDA</sequence>
<dbReference type="GO" id="GO:0005739">
    <property type="term" value="C:mitochondrion"/>
    <property type="evidence" value="ECO:0007669"/>
    <property type="project" value="UniProtKB-SubCell"/>
</dbReference>
<dbReference type="InterPro" id="IPR036188">
    <property type="entry name" value="FAD/NAD-bd_sf"/>
</dbReference>
<keyword evidence="5 8" id="KW-0521">NADP</keyword>
<dbReference type="InterPro" id="IPR023753">
    <property type="entry name" value="FAD/NAD-binding_dom"/>
</dbReference>
<evidence type="ECO:0000256" key="3">
    <source>
        <dbReference type="ARBA" id="ARBA00022630"/>
    </source>
</evidence>
<dbReference type="SUPFAM" id="SSF51971">
    <property type="entry name" value="Nucleotide-binding domain"/>
    <property type="match status" value="1"/>
</dbReference>
<evidence type="ECO:0000256" key="1">
    <source>
        <dbReference type="ARBA" id="ARBA00001974"/>
    </source>
</evidence>
<evidence type="ECO:0000256" key="9">
    <source>
        <dbReference type="PIRSR" id="PIRSR000362-1"/>
    </source>
</evidence>
<feature type="binding site" evidence="9">
    <location>
        <position position="466"/>
    </location>
    <ligand>
        <name>FAD</name>
        <dbReference type="ChEBI" id="CHEBI:57692"/>
    </ligand>
</feature>
<dbReference type="InterPro" id="IPR055275">
    <property type="entry name" value="Ferredox_Rdtase"/>
</dbReference>
<dbReference type="PIRSF" id="PIRSF000362">
    <property type="entry name" value="FNR"/>
    <property type="match status" value="1"/>
</dbReference>
<feature type="binding site" evidence="10">
    <location>
        <begin position="235"/>
        <end position="238"/>
    </location>
    <ligand>
        <name>NADP(+)</name>
        <dbReference type="ChEBI" id="CHEBI:58349"/>
    </ligand>
</feature>
<evidence type="ECO:0000259" key="11">
    <source>
        <dbReference type="Pfam" id="PF07992"/>
    </source>
</evidence>
<dbReference type="EC" id="1.18.1.6" evidence="8"/>
<keyword evidence="13" id="KW-1185">Reference proteome</keyword>
<evidence type="ECO:0000256" key="6">
    <source>
        <dbReference type="ARBA" id="ARBA00023002"/>
    </source>
</evidence>
<organism evidence="12 13">
    <name type="scientific">Clathrospora elynae</name>
    <dbReference type="NCBI Taxonomy" id="706981"/>
    <lineage>
        <taxon>Eukaryota</taxon>
        <taxon>Fungi</taxon>
        <taxon>Dikarya</taxon>
        <taxon>Ascomycota</taxon>
        <taxon>Pezizomycotina</taxon>
        <taxon>Dothideomycetes</taxon>
        <taxon>Pleosporomycetidae</taxon>
        <taxon>Pleosporales</taxon>
        <taxon>Diademaceae</taxon>
        <taxon>Clathrospora</taxon>
    </lineage>
</organism>
<dbReference type="PANTHER" id="PTHR48467:SF1">
    <property type="entry name" value="GLUTAMATE SYNTHASE 1 [NADH], CHLOROPLASTIC-LIKE"/>
    <property type="match status" value="1"/>
</dbReference>
<feature type="binding site" evidence="9">
    <location>
        <position position="119"/>
    </location>
    <ligand>
        <name>FAD</name>
        <dbReference type="ChEBI" id="CHEBI:57692"/>
    </ligand>
</feature>
<keyword evidence="8" id="KW-0496">Mitochondrion</keyword>
<feature type="binding site" evidence="9">
    <location>
        <position position="163"/>
    </location>
    <ligand>
        <name>FAD</name>
        <dbReference type="ChEBI" id="CHEBI:57692"/>
    </ligand>
</feature>
<dbReference type="Gene3D" id="3.40.50.720">
    <property type="entry name" value="NAD(P)-binding Rossmann-like Domain"/>
    <property type="match status" value="1"/>
</dbReference>
<feature type="binding site" evidence="9">
    <location>
        <position position="127"/>
    </location>
    <ligand>
        <name>FAD</name>
        <dbReference type="ChEBI" id="CHEBI:57692"/>
    </ligand>
</feature>
<dbReference type="AlphaFoldDB" id="A0A6A5SI61"/>
<dbReference type="GO" id="GO:0016491">
    <property type="term" value="F:oxidoreductase activity"/>
    <property type="evidence" value="ECO:0007669"/>
    <property type="project" value="UniProtKB-KW"/>
</dbReference>
<feature type="domain" description="FAD/NAD(P)-binding" evidence="11">
    <location>
        <begin position="89"/>
        <end position="246"/>
    </location>
</feature>
<feature type="binding site" evidence="9">
    <location>
        <position position="98"/>
    </location>
    <ligand>
        <name>FAD</name>
        <dbReference type="ChEBI" id="CHEBI:57692"/>
    </ligand>
</feature>
<dbReference type="Pfam" id="PF07992">
    <property type="entry name" value="Pyr_redox_2"/>
    <property type="match status" value="1"/>
</dbReference>
<feature type="binding site" evidence="9">
    <location>
        <begin position="473"/>
        <end position="475"/>
    </location>
    <ligand>
        <name>FAD</name>
        <dbReference type="ChEBI" id="CHEBI:57692"/>
    </ligand>
</feature>
<gene>
    <name evidence="12" type="ORF">EJ02DRAFT_456561</name>
</gene>
<proteinExistence type="inferred from homology"/>
<evidence type="ECO:0000256" key="7">
    <source>
        <dbReference type="ARBA" id="ARBA00048933"/>
    </source>
</evidence>
<evidence type="ECO:0000256" key="5">
    <source>
        <dbReference type="ARBA" id="ARBA00022857"/>
    </source>
</evidence>
<dbReference type="Gene3D" id="3.50.50.60">
    <property type="entry name" value="FAD/NAD(P)-binding domain"/>
    <property type="match status" value="1"/>
</dbReference>